<dbReference type="AlphaFoldDB" id="A0A835GS05"/>
<feature type="compositionally biased region" description="Basic and acidic residues" evidence="1">
    <location>
        <begin position="106"/>
        <end position="119"/>
    </location>
</feature>
<evidence type="ECO:0000313" key="2">
    <source>
        <dbReference type="EMBL" id="KAF9424846.1"/>
    </source>
</evidence>
<dbReference type="EMBL" id="JACKWZ010000001">
    <property type="protein sequence ID" value="KAF9424846.1"/>
    <property type="molecule type" value="Genomic_DNA"/>
</dbReference>
<evidence type="ECO:0000256" key="1">
    <source>
        <dbReference type="SAM" id="MobiDB-lite"/>
    </source>
</evidence>
<keyword evidence="3" id="KW-1185">Reference proteome</keyword>
<reference evidence="2" key="1">
    <citation type="submission" date="2020-08" db="EMBL/GenBank/DDBJ databases">
        <title>Spodoptera exigua strain:BAW_Kor-Di-RS1 Genome sequencing and assembly.</title>
        <authorList>
            <person name="Kim J."/>
            <person name="Nam H.Y."/>
            <person name="Kwon M."/>
            <person name="Choi J.H."/>
            <person name="Cho S.R."/>
            <person name="Kim G.-H."/>
        </authorList>
    </citation>
    <scope>NUCLEOTIDE SEQUENCE</scope>
    <source>
        <strain evidence="2">BAW_Kor-Di-RS1</strain>
        <tissue evidence="2">Whole-body</tissue>
    </source>
</reference>
<proteinExistence type="predicted"/>
<comment type="caution">
    <text evidence="2">The sequence shown here is derived from an EMBL/GenBank/DDBJ whole genome shotgun (WGS) entry which is preliminary data.</text>
</comment>
<name>A0A835GS05_SPOEX</name>
<organism evidence="2 3">
    <name type="scientific">Spodoptera exigua</name>
    <name type="common">Beet armyworm</name>
    <name type="synonym">Noctua fulgens</name>
    <dbReference type="NCBI Taxonomy" id="7107"/>
    <lineage>
        <taxon>Eukaryota</taxon>
        <taxon>Metazoa</taxon>
        <taxon>Ecdysozoa</taxon>
        <taxon>Arthropoda</taxon>
        <taxon>Hexapoda</taxon>
        <taxon>Insecta</taxon>
        <taxon>Pterygota</taxon>
        <taxon>Neoptera</taxon>
        <taxon>Endopterygota</taxon>
        <taxon>Lepidoptera</taxon>
        <taxon>Glossata</taxon>
        <taxon>Ditrysia</taxon>
        <taxon>Noctuoidea</taxon>
        <taxon>Noctuidae</taxon>
        <taxon>Amphipyrinae</taxon>
        <taxon>Spodoptera</taxon>
    </lineage>
</organism>
<evidence type="ECO:0000313" key="3">
    <source>
        <dbReference type="Proteomes" id="UP000648187"/>
    </source>
</evidence>
<protein>
    <submittedName>
        <fullName evidence="2">Uncharacterized protein</fullName>
    </submittedName>
</protein>
<sequence length="119" mass="13725">MHSPPAKTNYGIIYPRISHGGQTTVGLKHEASYKRPAQLTKFEDEGERLNSTKKSHGVTVVAHISLTCHSRVRCAGARRIYDLRTTNKLFFDRRRRPLSQTYHDYQPAEHHESSFKPEH</sequence>
<feature type="region of interest" description="Disordered" evidence="1">
    <location>
        <begin position="100"/>
        <end position="119"/>
    </location>
</feature>
<dbReference type="Proteomes" id="UP000648187">
    <property type="component" value="Unassembled WGS sequence"/>
</dbReference>
<accession>A0A835GS05</accession>
<gene>
    <name evidence="2" type="ORF">HW555_000147</name>
</gene>